<protein>
    <recommendedName>
        <fullName evidence="2">DUF6362 domain-containing protein</fullName>
    </recommendedName>
</protein>
<accession>A0A1J5PJ10</accession>
<feature type="region of interest" description="Disordered" evidence="1">
    <location>
        <begin position="135"/>
        <end position="158"/>
    </location>
</feature>
<gene>
    <name evidence="3" type="ORF">GALL_508970</name>
</gene>
<evidence type="ECO:0000259" key="2">
    <source>
        <dbReference type="Pfam" id="PF19889"/>
    </source>
</evidence>
<evidence type="ECO:0000313" key="3">
    <source>
        <dbReference type="EMBL" id="OIQ67524.1"/>
    </source>
</evidence>
<dbReference type="AlphaFoldDB" id="A0A1J5PJ10"/>
<dbReference type="EMBL" id="MLJW01005870">
    <property type="protein sequence ID" value="OIQ67524.1"/>
    <property type="molecule type" value="Genomic_DNA"/>
</dbReference>
<comment type="caution">
    <text evidence="3">The sequence shown here is derived from an EMBL/GenBank/DDBJ whole genome shotgun (WGS) entry which is preliminary data.</text>
</comment>
<feature type="domain" description="DUF6362" evidence="2">
    <location>
        <begin position="27"/>
        <end position="125"/>
    </location>
</feature>
<name>A0A1J5PJ10_9ZZZZ</name>
<reference evidence="3" key="1">
    <citation type="submission" date="2016-10" db="EMBL/GenBank/DDBJ databases">
        <title>Sequence of Gallionella enrichment culture.</title>
        <authorList>
            <person name="Poehlein A."/>
            <person name="Muehling M."/>
            <person name="Daniel R."/>
        </authorList>
    </citation>
    <scope>NUCLEOTIDE SEQUENCE</scope>
</reference>
<evidence type="ECO:0000256" key="1">
    <source>
        <dbReference type="SAM" id="MobiDB-lite"/>
    </source>
</evidence>
<sequence length="180" mass="20404">MTLKENRMTLTPRNIEDRFEEAAWTLRRQPDKDRPRGYRSAWPQVVHEAKHAYGYTEVAPMRVIPSAAAITRMEECLDWLRLIDPEDARIVWLRAEGARWRQVCIRAGVVRSTAWRRWAAALLTIAKKLNMQAKSTRKLKAPNPPAATPGTIPRESAAKLEDEVQNALNFGRDTSSGSGA</sequence>
<organism evidence="3">
    <name type="scientific">mine drainage metagenome</name>
    <dbReference type="NCBI Taxonomy" id="410659"/>
    <lineage>
        <taxon>unclassified sequences</taxon>
        <taxon>metagenomes</taxon>
        <taxon>ecological metagenomes</taxon>
    </lineage>
</organism>
<proteinExistence type="predicted"/>
<dbReference type="InterPro" id="IPR045942">
    <property type="entry name" value="DUF6362"/>
</dbReference>
<dbReference type="Pfam" id="PF19889">
    <property type="entry name" value="DUF6362"/>
    <property type="match status" value="1"/>
</dbReference>